<feature type="region of interest" description="Disordered" evidence="1">
    <location>
        <begin position="403"/>
        <end position="439"/>
    </location>
</feature>
<dbReference type="Proteomes" id="UP000027265">
    <property type="component" value="Unassembled WGS sequence"/>
</dbReference>
<feature type="compositionally biased region" description="Polar residues" evidence="1">
    <location>
        <begin position="90"/>
        <end position="102"/>
    </location>
</feature>
<feature type="compositionally biased region" description="Acidic residues" evidence="1">
    <location>
        <begin position="429"/>
        <end position="439"/>
    </location>
</feature>
<dbReference type="AlphaFoldDB" id="A0A067PG14"/>
<evidence type="ECO:0000313" key="2">
    <source>
        <dbReference type="EMBL" id="KDQ49406.1"/>
    </source>
</evidence>
<evidence type="ECO:0000313" key="3">
    <source>
        <dbReference type="Proteomes" id="UP000027265"/>
    </source>
</evidence>
<feature type="region of interest" description="Disordered" evidence="1">
    <location>
        <begin position="28"/>
        <end position="208"/>
    </location>
</feature>
<accession>A0A067PG14</accession>
<reference evidence="3" key="1">
    <citation type="journal article" date="2014" name="Proc. Natl. Acad. Sci. U.S.A.">
        <title>Extensive sampling of basidiomycete genomes demonstrates inadequacy of the white-rot/brown-rot paradigm for wood decay fungi.</title>
        <authorList>
            <person name="Riley R."/>
            <person name="Salamov A.A."/>
            <person name="Brown D.W."/>
            <person name="Nagy L.G."/>
            <person name="Floudas D."/>
            <person name="Held B.W."/>
            <person name="Levasseur A."/>
            <person name="Lombard V."/>
            <person name="Morin E."/>
            <person name="Otillar R."/>
            <person name="Lindquist E.A."/>
            <person name="Sun H."/>
            <person name="LaButti K.M."/>
            <person name="Schmutz J."/>
            <person name="Jabbour D."/>
            <person name="Luo H."/>
            <person name="Baker S.E."/>
            <person name="Pisabarro A.G."/>
            <person name="Walton J.D."/>
            <person name="Blanchette R.A."/>
            <person name="Henrissat B."/>
            <person name="Martin F."/>
            <person name="Cullen D."/>
            <person name="Hibbett D.S."/>
            <person name="Grigoriev I.V."/>
        </authorList>
    </citation>
    <scope>NUCLEOTIDE SEQUENCE [LARGE SCALE GENOMIC DNA]</scope>
    <source>
        <strain evidence="3">MUCL 33604</strain>
    </source>
</reference>
<dbReference type="HOGENOM" id="CLU_624138_0_0_1"/>
<gene>
    <name evidence="2" type="ORF">JAAARDRAFT_51768</name>
</gene>
<feature type="compositionally biased region" description="Basic and acidic residues" evidence="1">
    <location>
        <begin position="163"/>
        <end position="187"/>
    </location>
</feature>
<dbReference type="InParanoid" id="A0A067PG14"/>
<protein>
    <submittedName>
        <fullName evidence="2">Uncharacterized protein</fullName>
    </submittedName>
</protein>
<organism evidence="2 3">
    <name type="scientific">Jaapia argillacea MUCL 33604</name>
    <dbReference type="NCBI Taxonomy" id="933084"/>
    <lineage>
        <taxon>Eukaryota</taxon>
        <taxon>Fungi</taxon>
        <taxon>Dikarya</taxon>
        <taxon>Basidiomycota</taxon>
        <taxon>Agaricomycotina</taxon>
        <taxon>Agaricomycetes</taxon>
        <taxon>Agaricomycetidae</taxon>
        <taxon>Jaapiales</taxon>
        <taxon>Jaapiaceae</taxon>
        <taxon>Jaapia</taxon>
    </lineage>
</organism>
<keyword evidence="3" id="KW-1185">Reference proteome</keyword>
<feature type="compositionally biased region" description="Basic and acidic residues" evidence="1">
    <location>
        <begin position="104"/>
        <end position="118"/>
    </location>
</feature>
<evidence type="ECO:0000256" key="1">
    <source>
        <dbReference type="SAM" id="MobiDB-lite"/>
    </source>
</evidence>
<sequence>MREKRMRDELAAARGEITTLERIVRMSMEGTQSIARSSQGQGAGSGNRGGNTAVIPRALTATTQQRGPGGGKPVLPQGLQPCPPEDRGQAASTPQQEVTAEQSSEDKEKGKGKEKEEIPSSSAPEQSTQSAPPLPPAYNIPTQPWAMHGGRSTHASRGSGDCQLREEEGEKGVKRMREEHTSPKKDYSSGQSKTAKRKKKADRQPPLFPHVPVEDWVRFFNKNPTQCPTGIPREPGEKQTVFTIIWLAIKKAVKGKKDSPKQEVTKNLIEVFDKIDAFDVAKQELEEKGEKFPTTFKMKPYMKGKTDTLEMCRHWIRCGVSRELMEALVEFRKECAREHQERIVSQSGLDLNDPDDVYSEKAAITFNNYDDEDLPRTHRPELVHKLSDKDMATLAAARITPEQVMNELEGARPSSFPRSFNKDESKMEETEEGGDTVDY</sequence>
<dbReference type="EMBL" id="KL197786">
    <property type="protein sequence ID" value="KDQ49406.1"/>
    <property type="molecule type" value="Genomic_DNA"/>
</dbReference>
<proteinExistence type="predicted"/>
<name>A0A067PG14_9AGAM</name>